<protein>
    <recommendedName>
        <fullName evidence="5">Methyl-accepting transducer domain-containing protein</fullName>
    </recommendedName>
</protein>
<name>A0ABX2NJC6_9BURK</name>
<dbReference type="SUPFAM" id="SSF58104">
    <property type="entry name" value="Methyl-accepting chemotaxis protein (MCP) signaling domain"/>
    <property type="match status" value="1"/>
</dbReference>
<organism evidence="3 4">
    <name type="scientific">Paraburkholderia youngii</name>
    <dbReference type="NCBI Taxonomy" id="2782701"/>
    <lineage>
        <taxon>Bacteria</taxon>
        <taxon>Pseudomonadati</taxon>
        <taxon>Pseudomonadota</taxon>
        <taxon>Betaproteobacteria</taxon>
        <taxon>Burkholderiales</taxon>
        <taxon>Burkholderiaceae</taxon>
        <taxon>Paraburkholderia</taxon>
    </lineage>
</organism>
<evidence type="ECO:0000313" key="4">
    <source>
        <dbReference type="Proteomes" id="UP000821598"/>
    </source>
</evidence>
<keyword evidence="4" id="KW-1185">Reference proteome</keyword>
<proteinExistence type="inferred from homology"/>
<evidence type="ECO:0000313" key="3">
    <source>
        <dbReference type="EMBL" id="NVI04523.1"/>
    </source>
</evidence>
<comment type="caution">
    <text evidence="3">The sequence shown here is derived from an EMBL/GenBank/DDBJ whole genome shotgun (WGS) entry which is preliminary data.</text>
</comment>
<dbReference type="EMBL" id="VOMC01000011">
    <property type="protein sequence ID" value="NVI04523.1"/>
    <property type="molecule type" value="Genomic_DNA"/>
</dbReference>
<dbReference type="Proteomes" id="UP000821598">
    <property type="component" value="Unassembled WGS sequence"/>
</dbReference>
<accession>A0ABX2NJC6</accession>
<dbReference type="PANTHER" id="PTHR43531">
    <property type="entry name" value="PROTEIN ICFG"/>
    <property type="match status" value="1"/>
</dbReference>
<dbReference type="InterPro" id="IPR051310">
    <property type="entry name" value="MCP_chemotaxis"/>
</dbReference>
<gene>
    <name evidence="3" type="ORF">FSB64_12215</name>
</gene>
<evidence type="ECO:0000256" key="2">
    <source>
        <dbReference type="ARBA" id="ARBA00029447"/>
    </source>
</evidence>
<evidence type="ECO:0008006" key="5">
    <source>
        <dbReference type="Google" id="ProtNLM"/>
    </source>
</evidence>
<reference evidence="3 4" key="1">
    <citation type="submission" date="2019-08" db="EMBL/GenBank/DDBJ databases">
        <title>Paraburkholderia simonii sp. nov. and P. youngii sp. nov. Brazilian and Mexican Mimosa-associated rhizobia.</title>
        <authorList>
            <person name="Mavima L."/>
            <person name="Beukes C.W."/>
            <person name="Palmer M."/>
            <person name="De Meyer S.E."/>
            <person name="James E.K."/>
            <person name="Maluk M."/>
            <person name="Avontuur J.R."/>
            <person name="Chan W.Y."/>
            <person name="Venter S.N."/>
            <person name="Steenkamp E.T."/>
        </authorList>
    </citation>
    <scope>NUCLEOTIDE SEQUENCE [LARGE SCALE GENOMIC DNA]</scope>
    <source>
        <strain evidence="3 4">JPY454</strain>
    </source>
</reference>
<dbReference type="PANTHER" id="PTHR43531:SF14">
    <property type="entry name" value="METHYL-ACCEPTING CHEMOTAXIS PROTEIN I-RELATED"/>
    <property type="match status" value="1"/>
</dbReference>
<sequence length="78" mass="8358">MADSHVVEAIQRVSILVAEISNAGAQQSVGVAQVGETVNQMDETTQQNVARVDERASAAESLRQQAANLVDCVAQFRF</sequence>
<comment type="similarity">
    <text evidence="2">Belongs to the methyl-accepting chemotaxis (MCP) protein family.</text>
</comment>
<dbReference type="Gene3D" id="1.10.287.950">
    <property type="entry name" value="Methyl-accepting chemotaxis protein"/>
    <property type="match status" value="1"/>
</dbReference>
<keyword evidence="1" id="KW-0488">Methylation</keyword>
<evidence type="ECO:0000256" key="1">
    <source>
        <dbReference type="ARBA" id="ARBA00022481"/>
    </source>
</evidence>